<dbReference type="GO" id="GO:0042826">
    <property type="term" value="F:histone deacetylase binding"/>
    <property type="evidence" value="ECO:0007669"/>
    <property type="project" value="TreeGrafter"/>
</dbReference>
<dbReference type="Pfam" id="PF00856">
    <property type="entry name" value="SET"/>
    <property type="match status" value="1"/>
</dbReference>
<proteinExistence type="predicted"/>
<evidence type="ECO:0000256" key="9">
    <source>
        <dbReference type="ARBA" id="ARBA00093680"/>
    </source>
</evidence>
<dbReference type="RefSeq" id="XP_016771358.1">
    <property type="nucleotide sequence ID" value="XM_016915869.2"/>
</dbReference>
<keyword evidence="1" id="KW-0489">Methyltransferase</keyword>
<dbReference type="PROSITE" id="PS01360">
    <property type="entry name" value="ZF_MYND_1"/>
    <property type="match status" value="1"/>
</dbReference>
<name>A0A7M7M5E5_APIME</name>
<accession>A0A7M7M5E5</accession>
<reference evidence="13" key="1">
    <citation type="submission" date="2021-01" db="UniProtKB">
        <authorList>
            <consortium name="EnsemblMetazoa"/>
        </authorList>
    </citation>
    <scope>IDENTIFICATION</scope>
    <source>
        <strain evidence="13">DH4</strain>
    </source>
</reference>
<evidence type="ECO:0000313" key="14">
    <source>
        <dbReference type="Proteomes" id="UP000005203"/>
    </source>
</evidence>
<protein>
    <recommendedName>
        <fullName evidence="8">Protein-lysine N-methyltransferase SMYD4</fullName>
    </recommendedName>
    <alternativeName>
        <fullName evidence="9">SET and MYND domain-containing protein 4</fullName>
    </alternativeName>
</protein>
<dbReference type="GeneID" id="725421"/>
<dbReference type="PANTHER" id="PTHR46165">
    <property type="entry name" value="SET AND MYND DOMAIN-CONTAINING PROTEIN 4"/>
    <property type="match status" value="1"/>
</dbReference>
<dbReference type="Proteomes" id="UP000005203">
    <property type="component" value="Linkage group LG1"/>
</dbReference>
<evidence type="ECO:0000256" key="1">
    <source>
        <dbReference type="ARBA" id="ARBA00022603"/>
    </source>
</evidence>
<keyword evidence="14" id="KW-1185">Reference proteome</keyword>
<evidence type="ECO:0000313" key="13">
    <source>
        <dbReference type="EnsemblMetazoa" id="XP_016771358"/>
    </source>
</evidence>
<dbReference type="AlphaFoldDB" id="A0A7M7M5E5"/>
<sequence length="677" mass="78828">MVTYTTLVTSIVKKWYINFSEFFKIAYDAVIEPYANNFKKFSENGDREEMIKVLISIPNIENIKIIESYKGKDDIKAAELCNKNREMIVKDGIVHEEINKSSILTETLFKASVSSKLFLDALLDCAYYYYNSKAFIKCLKYCECMLALPENLYNSTTESINGFLEHKKVCMQLERECYKSLKESSSQDKRLLKKYSKNQNTFFEIANYAPIIPTLNGKQHTILKSCSDAVTLQFDEKRGRHLIATKNIKAGSVLIVETPFAFSTNKEALGRNCLHCHITLMSSNSVKIPCYYCQTVSFCSEKCRSKAWQIYHQYECFIFDVFFENDSEQIQRNTSYLLLAYRMIISGFLSSTEQIKNIEKKKISFLNNNFLQYYVTNINKERSNLGTNEIYSPYDYRTILNLETHCTKMEPKTNLIRAIEAIFLAKCFTFVLSKMDVVYLKESFISLAVAILHHLQAINCNAYEIVENIYDKKTHIWEPRQIGGAIYPSVSLINHSCYPNVVRHTYPSGIVVVRTLRFVGKGTEILDCYGPHWFSENKLSRIEYLWKKYRFLCTCDACIQNWQYPLPEIMKYKCKTCSEIIGIIALNEKDMQNVLNKQCNCNKTINLKKIKNQLQNSIKKRLNAISKMHEGHYEQPLLQLLEHIQFIEKFFITPNMETIKTQQCIIQCYNQFACISQ</sequence>
<evidence type="ECO:0000313" key="15">
    <source>
        <dbReference type="RefSeq" id="XP_016771358.1"/>
    </source>
</evidence>
<dbReference type="OrthoDB" id="5945798at2759"/>
<dbReference type="KEGG" id="ame:725421"/>
<gene>
    <name evidence="15" type="primary">LOC725421</name>
</gene>
<keyword evidence="4" id="KW-0479">Metal-binding</keyword>
<evidence type="ECO:0000256" key="7">
    <source>
        <dbReference type="ARBA" id="ARBA00093423"/>
    </source>
</evidence>
<dbReference type="Gene3D" id="2.170.270.10">
    <property type="entry name" value="SET domain"/>
    <property type="match status" value="1"/>
</dbReference>
<evidence type="ECO:0000256" key="10">
    <source>
        <dbReference type="PROSITE-ProRule" id="PRU00134"/>
    </source>
</evidence>
<evidence type="ECO:0000259" key="11">
    <source>
        <dbReference type="PROSITE" id="PS50280"/>
    </source>
</evidence>
<evidence type="ECO:0000256" key="5">
    <source>
        <dbReference type="ARBA" id="ARBA00022771"/>
    </source>
</evidence>
<evidence type="ECO:0000256" key="2">
    <source>
        <dbReference type="ARBA" id="ARBA00022679"/>
    </source>
</evidence>
<evidence type="ECO:0000256" key="8">
    <source>
        <dbReference type="ARBA" id="ARBA00093635"/>
    </source>
</evidence>
<dbReference type="InterPro" id="IPR001214">
    <property type="entry name" value="SET_dom"/>
</dbReference>
<evidence type="ECO:0000259" key="12">
    <source>
        <dbReference type="PROSITE" id="PS50865"/>
    </source>
</evidence>
<dbReference type="GO" id="GO:0005737">
    <property type="term" value="C:cytoplasm"/>
    <property type="evidence" value="ECO:0007669"/>
    <property type="project" value="TreeGrafter"/>
</dbReference>
<dbReference type="PROSITE" id="PS50865">
    <property type="entry name" value="ZF_MYND_2"/>
    <property type="match status" value="1"/>
</dbReference>
<feature type="domain" description="SET" evidence="11">
    <location>
        <begin position="224"/>
        <end position="530"/>
    </location>
</feature>
<dbReference type="SUPFAM" id="SSF82199">
    <property type="entry name" value="SET domain"/>
    <property type="match status" value="1"/>
</dbReference>
<comment type="function">
    <text evidence="7">Protein-lysine N-methyltransferase. Monomethylates PRMT5, modulating its transcriptional activity. May also act as a histone methyltransferase. Plays a critical role in cardiac development. Acts as a key epigenetic regulator of gene expression during cardiac development via its dual activities as a methyltransferase and negative regulator of HDAC1.</text>
</comment>
<keyword evidence="3" id="KW-0949">S-adenosyl-L-methionine</keyword>
<accession>A0A8B7KPM0</accession>
<dbReference type="InterPro" id="IPR002893">
    <property type="entry name" value="Znf_MYND"/>
</dbReference>
<dbReference type="GO" id="GO:0008170">
    <property type="term" value="F:N-methyltransferase activity"/>
    <property type="evidence" value="ECO:0007669"/>
    <property type="project" value="UniProtKB-ARBA"/>
</dbReference>
<reference evidence="14" key="3">
    <citation type="submission" date="2025-05" db="UniProtKB">
        <authorList>
            <consortium name="RefSeq"/>
        </authorList>
    </citation>
    <scope>NUCLEOTIDE SEQUENCE [LARGE SCALE GENOMIC DNA]</scope>
    <source>
        <strain evidence="14">DH4</strain>
    </source>
</reference>
<dbReference type="GO" id="GO:0008276">
    <property type="term" value="F:protein methyltransferase activity"/>
    <property type="evidence" value="ECO:0007669"/>
    <property type="project" value="UniProtKB-ARBA"/>
</dbReference>
<keyword evidence="5 10" id="KW-0863">Zinc-finger</keyword>
<dbReference type="CDD" id="cd10536">
    <property type="entry name" value="SET_SMYD4"/>
    <property type="match status" value="1"/>
</dbReference>
<dbReference type="GO" id="GO:0032259">
    <property type="term" value="P:methylation"/>
    <property type="evidence" value="ECO:0007669"/>
    <property type="project" value="UniProtKB-KW"/>
</dbReference>
<organism evidence="13">
    <name type="scientific">Apis mellifera</name>
    <name type="common">Honeybee</name>
    <dbReference type="NCBI Taxonomy" id="7460"/>
    <lineage>
        <taxon>Eukaryota</taxon>
        <taxon>Metazoa</taxon>
        <taxon>Ecdysozoa</taxon>
        <taxon>Arthropoda</taxon>
        <taxon>Hexapoda</taxon>
        <taxon>Insecta</taxon>
        <taxon>Pterygota</taxon>
        <taxon>Neoptera</taxon>
        <taxon>Endopterygota</taxon>
        <taxon>Hymenoptera</taxon>
        <taxon>Apocrita</taxon>
        <taxon>Aculeata</taxon>
        <taxon>Apoidea</taxon>
        <taxon>Anthophila</taxon>
        <taxon>Apidae</taxon>
        <taxon>Apis</taxon>
    </lineage>
</organism>
<dbReference type="GO" id="GO:0008270">
    <property type="term" value="F:zinc ion binding"/>
    <property type="evidence" value="ECO:0007669"/>
    <property type="project" value="UniProtKB-KW"/>
</dbReference>
<evidence type="ECO:0000256" key="4">
    <source>
        <dbReference type="ARBA" id="ARBA00022723"/>
    </source>
</evidence>
<reference evidence="15" key="2">
    <citation type="submission" date="2025-04" db="UniProtKB">
        <authorList>
            <consortium name="RefSeq"/>
        </authorList>
    </citation>
    <scope>IDENTIFICATION</scope>
    <source>
        <strain evidence="15">DH4</strain>
        <tissue evidence="15">Whole body</tissue>
    </source>
</reference>
<feature type="domain" description="MYND-type" evidence="12">
    <location>
        <begin position="273"/>
        <end position="316"/>
    </location>
</feature>
<dbReference type="InterPro" id="IPR052097">
    <property type="entry name" value="SET-MYND_domain_protein"/>
</dbReference>
<dbReference type="SUPFAM" id="SSF144232">
    <property type="entry name" value="HIT/MYND zinc finger-like"/>
    <property type="match status" value="1"/>
</dbReference>
<dbReference type="GO" id="GO:0005634">
    <property type="term" value="C:nucleus"/>
    <property type="evidence" value="ECO:0007669"/>
    <property type="project" value="TreeGrafter"/>
</dbReference>
<dbReference type="PANTHER" id="PTHR46165:SF6">
    <property type="entry name" value="SET AND MYND DOMAIN-CONTAINING PROTEIN 4-LIKE PROTEIN"/>
    <property type="match status" value="1"/>
</dbReference>
<dbReference type="GO" id="GO:0008757">
    <property type="term" value="F:S-adenosylmethionine-dependent methyltransferase activity"/>
    <property type="evidence" value="ECO:0007669"/>
    <property type="project" value="UniProtKB-ARBA"/>
</dbReference>
<keyword evidence="6" id="KW-0862">Zinc</keyword>
<evidence type="ECO:0000256" key="3">
    <source>
        <dbReference type="ARBA" id="ARBA00022691"/>
    </source>
</evidence>
<dbReference type="InterPro" id="IPR046341">
    <property type="entry name" value="SET_dom_sf"/>
</dbReference>
<keyword evidence="2" id="KW-0808">Transferase</keyword>
<evidence type="ECO:0000256" key="6">
    <source>
        <dbReference type="ARBA" id="ARBA00022833"/>
    </source>
</evidence>
<dbReference type="PROSITE" id="PS50280">
    <property type="entry name" value="SET"/>
    <property type="match status" value="1"/>
</dbReference>
<dbReference type="EnsemblMetazoa" id="XM_016915869">
    <property type="protein sequence ID" value="XP_016771358"/>
    <property type="gene ID" value="LOC725421"/>
</dbReference>
<dbReference type="InterPro" id="IPR044421">
    <property type="entry name" value="SMYD4_SET"/>
</dbReference>